<evidence type="ECO:0000313" key="3">
    <source>
        <dbReference type="Proteomes" id="UP001367508"/>
    </source>
</evidence>
<dbReference type="EMBL" id="JAYMYQ010000008">
    <property type="protein sequence ID" value="KAK7315507.1"/>
    <property type="molecule type" value="Genomic_DNA"/>
</dbReference>
<dbReference type="PANTHER" id="PTHR37263">
    <property type="entry name" value="EXPRESSED PROTEIN"/>
    <property type="match status" value="1"/>
</dbReference>
<protein>
    <submittedName>
        <fullName evidence="2">Uncharacterized protein</fullName>
    </submittedName>
</protein>
<sequence>MLRKYLFQAWLCFFNVIISSISPPNLRCYQELHSKAVLDFFSNEIETDMHLWPTKNLRDSFKLSYLVKLEWNYRRMERDQQSSNEQNLLVKEIQANVDSPKLTKHQVSSFFQELLLLLSCCYCCFCCGACIDDK</sequence>
<reference evidence="2 3" key="1">
    <citation type="submission" date="2024-01" db="EMBL/GenBank/DDBJ databases">
        <title>The genomes of 5 underutilized Papilionoideae crops provide insights into root nodulation and disease resistanc.</title>
        <authorList>
            <person name="Jiang F."/>
        </authorList>
    </citation>
    <scope>NUCLEOTIDE SEQUENCE [LARGE SCALE GENOMIC DNA]</scope>
    <source>
        <strain evidence="2">LVBAO_FW01</strain>
        <tissue evidence="2">Leaves</tissue>
    </source>
</reference>
<feature type="chain" id="PRO_5042858921" evidence="1">
    <location>
        <begin position="21"/>
        <end position="134"/>
    </location>
</feature>
<organism evidence="2 3">
    <name type="scientific">Canavalia gladiata</name>
    <name type="common">Sword bean</name>
    <name type="synonym">Dolichos gladiatus</name>
    <dbReference type="NCBI Taxonomy" id="3824"/>
    <lineage>
        <taxon>Eukaryota</taxon>
        <taxon>Viridiplantae</taxon>
        <taxon>Streptophyta</taxon>
        <taxon>Embryophyta</taxon>
        <taxon>Tracheophyta</taxon>
        <taxon>Spermatophyta</taxon>
        <taxon>Magnoliopsida</taxon>
        <taxon>eudicotyledons</taxon>
        <taxon>Gunneridae</taxon>
        <taxon>Pentapetalae</taxon>
        <taxon>rosids</taxon>
        <taxon>fabids</taxon>
        <taxon>Fabales</taxon>
        <taxon>Fabaceae</taxon>
        <taxon>Papilionoideae</taxon>
        <taxon>50 kb inversion clade</taxon>
        <taxon>NPAAA clade</taxon>
        <taxon>indigoferoid/millettioid clade</taxon>
        <taxon>Phaseoleae</taxon>
        <taxon>Canavalia</taxon>
    </lineage>
</organism>
<keyword evidence="1" id="KW-0732">Signal</keyword>
<keyword evidence="3" id="KW-1185">Reference proteome</keyword>
<comment type="caution">
    <text evidence="2">The sequence shown here is derived from an EMBL/GenBank/DDBJ whole genome shotgun (WGS) entry which is preliminary data.</text>
</comment>
<dbReference type="PANTHER" id="PTHR37263:SF2">
    <property type="entry name" value="EXPRESSED PROTEIN"/>
    <property type="match status" value="1"/>
</dbReference>
<name>A0AAN9KDP4_CANGL</name>
<dbReference type="Proteomes" id="UP001367508">
    <property type="component" value="Unassembled WGS sequence"/>
</dbReference>
<accession>A0AAN9KDP4</accession>
<proteinExistence type="predicted"/>
<dbReference type="AlphaFoldDB" id="A0AAN9KDP4"/>
<feature type="signal peptide" evidence="1">
    <location>
        <begin position="1"/>
        <end position="20"/>
    </location>
</feature>
<evidence type="ECO:0000313" key="2">
    <source>
        <dbReference type="EMBL" id="KAK7315507.1"/>
    </source>
</evidence>
<evidence type="ECO:0000256" key="1">
    <source>
        <dbReference type="SAM" id="SignalP"/>
    </source>
</evidence>
<gene>
    <name evidence="2" type="ORF">VNO77_34057</name>
</gene>